<dbReference type="RefSeq" id="WP_189695310.1">
    <property type="nucleotide sequence ID" value="NZ_BNCM01000022.1"/>
</dbReference>
<evidence type="ECO:0000256" key="1">
    <source>
        <dbReference type="SAM" id="Phobius"/>
    </source>
</evidence>
<accession>A0ABS1K1C0</accession>
<evidence type="ECO:0000313" key="2">
    <source>
        <dbReference type="EMBL" id="MBL0705097.1"/>
    </source>
</evidence>
<name>A0ABS1K1C0_9MICC</name>
<protein>
    <submittedName>
        <fullName evidence="2">Uncharacterized protein</fullName>
    </submittedName>
</protein>
<proteinExistence type="predicted"/>
<reference evidence="2 3" key="1">
    <citation type="submission" date="2021-01" db="EMBL/GenBank/DDBJ databases">
        <title>Genome public.</title>
        <authorList>
            <person name="Liu C."/>
            <person name="Sun Q."/>
        </authorList>
    </citation>
    <scope>NUCLEOTIDE SEQUENCE [LARGE SCALE GENOMIC DNA]</scope>
    <source>
        <strain evidence="2 3">JC656</strain>
    </source>
</reference>
<dbReference type="EMBL" id="JAERRC010000018">
    <property type="protein sequence ID" value="MBL0705097.1"/>
    <property type="molecule type" value="Genomic_DNA"/>
</dbReference>
<keyword evidence="3" id="KW-1185">Reference proteome</keyword>
<feature type="transmembrane region" description="Helical" evidence="1">
    <location>
        <begin position="37"/>
        <end position="59"/>
    </location>
</feature>
<keyword evidence="1" id="KW-1133">Transmembrane helix</keyword>
<keyword evidence="1" id="KW-0472">Membrane</keyword>
<comment type="caution">
    <text evidence="2">The sequence shown here is derived from an EMBL/GenBank/DDBJ whole genome shotgun (WGS) entry which is preliminary data.</text>
</comment>
<evidence type="ECO:0000313" key="3">
    <source>
        <dbReference type="Proteomes" id="UP000639051"/>
    </source>
</evidence>
<keyword evidence="1" id="KW-0812">Transmembrane</keyword>
<sequence>MDILSAVNAEWLRNLTWIAAVAAGVLLGLWRLRRPDLAALGAVLVFAVANTGAGIYVLLHLSDPRWGGEAHGRLTAPTLGGTPVVGQYLRPLDGLLTGLANGVNQFNDAQAALPTAAGFFASAGWAFAIAVPPAIVSLVVGFIVARHREAEFARVREQVRDLSAEVAELKKSLGTTAG</sequence>
<feature type="transmembrane region" description="Helical" evidence="1">
    <location>
        <begin position="123"/>
        <end position="145"/>
    </location>
</feature>
<organism evidence="2 3">
    <name type="scientific">Sinomonas cellulolyticus</name>
    <dbReference type="NCBI Taxonomy" id="2801916"/>
    <lineage>
        <taxon>Bacteria</taxon>
        <taxon>Bacillati</taxon>
        <taxon>Actinomycetota</taxon>
        <taxon>Actinomycetes</taxon>
        <taxon>Micrococcales</taxon>
        <taxon>Micrococcaceae</taxon>
        <taxon>Sinomonas</taxon>
    </lineage>
</organism>
<dbReference type="Proteomes" id="UP000639051">
    <property type="component" value="Unassembled WGS sequence"/>
</dbReference>
<gene>
    <name evidence="2" type="ORF">JJE72_06195</name>
</gene>
<feature type="transmembrane region" description="Helical" evidence="1">
    <location>
        <begin position="12"/>
        <end position="30"/>
    </location>
</feature>